<evidence type="ECO:0000313" key="2">
    <source>
        <dbReference type="Proteomes" id="UP000789920"/>
    </source>
</evidence>
<feature type="non-terminal residue" evidence="1">
    <location>
        <position position="40"/>
    </location>
</feature>
<sequence>MSHCAEAFRYLHLKRNLCVMFYNLAEVKKVLGTSEFHLPE</sequence>
<comment type="caution">
    <text evidence="1">The sequence shown here is derived from an EMBL/GenBank/DDBJ whole genome shotgun (WGS) entry which is preliminary data.</text>
</comment>
<name>A0ACA9RYD0_9GLOM</name>
<proteinExistence type="predicted"/>
<dbReference type="EMBL" id="CAJVQC010080111">
    <property type="protein sequence ID" value="CAG8817705.1"/>
    <property type="molecule type" value="Genomic_DNA"/>
</dbReference>
<gene>
    <name evidence="1" type="ORF">RPERSI_LOCUS24750</name>
</gene>
<evidence type="ECO:0000313" key="1">
    <source>
        <dbReference type="EMBL" id="CAG8817705.1"/>
    </source>
</evidence>
<dbReference type="Proteomes" id="UP000789920">
    <property type="component" value="Unassembled WGS sequence"/>
</dbReference>
<reference evidence="1" key="1">
    <citation type="submission" date="2021-06" db="EMBL/GenBank/DDBJ databases">
        <authorList>
            <person name="Kallberg Y."/>
            <person name="Tangrot J."/>
            <person name="Rosling A."/>
        </authorList>
    </citation>
    <scope>NUCLEOTIDE SEQUENCE</scope>
    <source>
        <strain evidence="1">MA461A</strain>
    </source>
</reference>
<accession>A0ACA9RYD0</accession>
<organism evidence="1 2">
    <name type="scientific">Racocetra persica</name>
    <dbReference type="NCBI Taxonomy" id="160502"/>
    <lineage>
        <taxon>Eukaryota</taxon>
        <taxon>Fungi</taxon>
        <taxon>Fungi incertae sedis</taxon>
        <taxon>Mucoromycota</taxon>
        <taxon>Glomeromycotina</taxon>
        <taxon>Glomeromycetes</taxon>
        <taxon>Diversisporales</taxon>
        <taxon>Gigasporaceae</taxon>
        <taxon>Racocetra</taxon>
    </lineage>
</organism>
<protein>
    <submittedName>
        <fullName evidence="1">8961_t:CDS:1</fullName>
    </submittedName>
</protein>
<keyword evidence="2" id="KW-1185">Reference proteome</keyword>